<sequence length="277" mass="30120">MTGVGGSSRWTDEHRAQERALFIQLAQLRTSNDDPGGSACDADELRAVRDALITMHLGLVHYLAKRHSPNGGPADDLVQAGTLGLIAAVDGFDVGRGTEFSTYAAKHIEGAMRAFFRTDSWALYAPRRVRDLNAAINRARGELSASLGRPPTVTELSLHLDVSPEEIIESLEAVLARTASSIDTPIDADGRTLADTVGFTDTSFEAVENREAAASFLSMLDDRERRIVMAHFLEGRSQQAISEDLGISQVHVSRLLRASVEQMRRGQDGWDGRIAPP</sequence>
<dbReference type="PANTHER" id="PTHR30385:SF4">
    <property type="entry name" value="RNA POLYMERASE SIGMA-E FACTOR"/>
    <property type="match status" value="1"/>
</dbReference>
<evidence type="ECO:0000313" key="6">
    <source>
        <dbReference type="EMBL" id="CAB4859112.1"/>
    </source>
</evidence>
<evidence type="ECO:0000256" key="4">
    <source>
        <dbReference type="ARBA" id="ARBA00023163"/>
    </source>
</evidence>
<gene>
    <name evidence="6" type="ORF">UFOPK3402_00112</name>
</gene>
<dbReference type="Pfam" id="PF04542">
    <property type="entry name" value="Sigma70_r2"/>
    <property type="match status" value="1"/>
</dbReference>
<dbReference type="PRINTS" id="PR00046">
    <property type="entry name" value="SIGMA70FCT"/>
</dbReference>
<keyword evidence="4" id="KW-0804">Transcription</keyword>
<accession>A0A6J7CKW5</accession>
<dbReference type="PROSITE" id="PS00715">
    <property type="entry name" value="SIGMA70_1"/>
    <property type="match status" value="1"/>
</dbReference>
<feature type="domain" description="RNA polymerase sigma-70" evidence="5">
    <location>
        <begin position="76"/>
        <end position="89"/>
    </location>
</feature>
<keyword evidence="1" id="KW-0805">Transcription regulation</keyword>
<dbReference type="PANTHER" id="PTHR30385">
    <property type="entry name" value="SIGMA FACTOR F FLAGELLAR"/>
    <property type="match status" value="1"/>
</dbReference>
<keyword evidence="3" id="KW-0238">DNA-binding</keyword>
<dbReference type="Gene3D" id="1.20.120.1810">
    <property type="match status" value="1"/>
</dbReference>
<evidence type="ECO:0000259" key="5">
    <source>
        <dbReference type="PROSITE" id="PS00715"/>
    </source>
</evidence>
<organism evidence="6">
    <name type="scientific">freshwater metagenome</name>
    <dbReference type="NCBI Taxonomy" id="449393"/>
    <lineage>
        <taxon>unclassified sequences</taxon>
        <taxon>metagenomes</taxon>
        <taxon>ecological metagenomes</taxon>
    </lineage>
</organism>
<dbReference type="SUPFAM" id="SSF88659">
    <property type="entry name" value="Sigma3 and sigma4 domains of RNA polymerase sigma factors"/>
    <property type="match status" value="2"/>
</dbReference>
<dbReference type="NCBIfam" id="TIGR02937">
    <property type="entry name" value="sigma70-ECF"/>
    <property type="match status" value="1"/>
</dbReference>
<dbReference type="SUPFAM" id="SSF88946">
    <property type="entry name" value="Sigma2 domain of RNA polymerase sigma factors"/>
    <property type="match status" value="1"/>
</dbReference>
<dbReference type="GO" id="GO:0006352">
    <property type="term" value="P:DNA-templated transcription initiation"/>
    <property type="evidence" value="ECO:0007669"/>
    <property type="project" value="InterPro"/>
</dbReference>
<protein>
    <submittedName>
        <fullName evidence="6">Unannotated protein</fullName>
    </submittedName>
</protein>
<proteinExistence type="predicted"/>
<dbReference type="InterPro" id="IPR000943">
    <property type="entry name" value="RNA_pol_sigma70"/>
</dbReference>
<dbReference type="Pfam" id="PF04539">
    <property type="entry name" value="Sigma70_r3"/>
    <property type="match status" value="1"/>
</dbReference>
<dbReference type="CDD" id="cd06171">
    <property type="entry name" value="Sigma70_r4"/>
    <property type="match status" value="1"/>
</dbReference>
<dbReference type="GO" id="GO:0016987">
    <property type="term" value="F:sigma factor activity"/>
    <property type="evidence" value="ECO:0007669"/>
    <property type="project" value="UniProtKB-KW"/>
</dbReference>
<dbReference type="InterPro" id="IPR007624">
    <property type="entry name" value="RNA_pol_sigma70_r3"/>
</dbReference>
<dbReference type="Gene3D" id="1.10.10.10">
    <property type="entry name" value="Winged helix-like DNA-binding domain superfamily/Winged helix DNA-binding domain"/>
    <property type="match status" value="2"/>
</dbReference>
<dbReference type="EMBL" id="CAFBLS010000008">
    <property type="protein sequence ID" value="CAB4859112.1"/>
    <property type="molecule type" value="Genomic_DNA"/>
</dbReference>
<dbReference type="Pfam" id="PF04545">
    <property type="entry name" value="Sigma70_r4"/>
    <property type="match status" value="1"/>
</dbReference>
<dbReference type="InterPro" id="IPR007627">
    <property type="entry name" value="RNA_pol_sigma70_r2"/>
</dbReference>
<dbReference type="InterPro" id="IPR013324">
    <property type="entry name" value="RNA_pol_sigma_r3/r4-like"/>
</dbReference>
<name>A0A6J7CKW5_9ZZZZ</name>
<dbReference type="InterPro" id="IPR013325">
    <property type="entry name" value="RNA_pol_sigma_r2"/>
</dbReference>
<dbReference type="InterPro" id="IPR036388">
    <property type="entry name" value="WH-like_DNA-bd_sf"/>
</dbReference>
<evidence type="ECO:0000256" key="1">
    <source>
        <dbReference type="ARBA" id="ARBA00023015"/>
    </source>
</evidence>
<dbReference type="GO" id="GO:0003677">
    <property type="term" value="F:DNA binding"/>
    <property type="evidence" value="ECO:0007669"/>
    <property type="project" value="UniProtKB-KW"/>
</dbReference>
<reference evidence="6" key="1">
    <citation type="submission" date="2020-05" db="EMBL/GenBank/DDBJ databases">
        <authorList>
            <person name="Chiriac C."/>
            <person name="Salcher M."/>
            <person name="Ghai R."/>
            <person name="Kavagutti S V."/>
        </authorList>
    </citation>
    <scope>NUCLEOTIDE SEQUENCE</scope>
</reference>
<keyword evidence="2" id="KW-0731">Sigma factor</keyword>
<dbReference type="InterPro" id="IPR007630">
    <property type="entry name" value="RNA_pol_sigma70_r4"/>
</dbReference>
<dbReference type="InterPro" id="IPR014284">
    <property type="entry name" value="RNA_pol_sigma-70_dom"/>
</dbReference>
<evidence type="ECO:0000256" key="3">
    <source>
        <dbReference type="ARBA" id="ARBA00023125"/>
    </source>
</evidence>
<dbReference type="AlphaFoldDB" id="A0A6J7CKW5"/>
<evidence type="ECO:0000256" key="2">
    <source>
        <dbReference type="ARBA" id="ARBA00023082"/>
    </source>
</evidence>